<organism evidence="1 2">
    <name type="scientific">Limosa lapponica baueri</name>
    <dbReference type="NCBI Taxonomy" id="1758121"/>
    <lineage>
        <taxon>Eukaryota</taxon>
        <taxon>Metazoa</taxon>
        <taxon>Chordata</taxon>
        <taxon>Craniata</taxon>
        <taxon>Vertebrata</taxon>
        <taxon>Euteleostomi</taxon>
        <taxon>Archelosauria</taxon>
        <taxon>Archosauria</taxon>
        <taxon>Dinosauria</taxon>
        <taxon>Saurischia</taxon>
        <taxon>Theropoda</taxon>
        <taxon>Coelurosauria</taxon>
        <taxon>Aves</taxon>
        <taxon>Neognathae</taxon>
        <taxon>Neoaves</taxon>
        <taxon>Charadriiformes</taxon>
        <taxon>Scolopacidae</taxon>
        <taxon>Limosa</taxon>
    </lineage>
</organism>
<sequence>MHHVAGVTTLLDRLSHGLRTDPQLLAQFYYADEELNQVAAELDSLDGRKDPQRCTLLVNQFRSCQALLEGCYKVSPKPALLEGKQPQFSQPFFIGEVLQLSDRLCGPHVDLLEQVHVFPVLRTLELDAVLQSHSVNSNSKMTWVTVDQCTETIHVCPLYKSAESAAETACDSLEMGTEAAE</sequence>
<dbReference type="GO" id="GO:0031901">
    <property type="term" value="C:early endosome membrane"/>
    <property type="evidence" value="ECO:0007669"/>
    <property type="project" value="TreeGrafter"/>
</dbReference>
<keyword evidence="2" id="KW-1185">Reference proteome</keyword>
<dbReference type="OrthoDB" id="187617at2759"/>
<evidence type="ECO:0000313" key="1">
    <source>
        <dbReference type="EMBL" id="PKU33653.1"/>
    </source>
</evidence>
<dbReference type="PANTHER" id="PTHR46465:SF3">
    <property type="entry name" value="LATERAL SIGNALING TARGET PROTEIN 2 HOMOLOG"/>
    <property type="match status" value="1"/>
</dbReference>
<dbReference type="Proteomes" id="UP000233556">
    <property type="component" value="Unassembled WGS sequence"/>
</dbReference>
<proteinExistence type="predicted"/>
<dbReference type="InterPro" id="IPR051118">
    <property type="entry name" value="LST-2"/>
</dbReference>
<dbReference type="AlphaFoldDB" id="A0A2I0TIR6"/>
<evidence type="ECO:0000313" key="2">
    <source>
        <dbReference type="Proteomes" id="UP000233556"/>
    </source>
</evidence>
<name>A0A2I0TIR6_LIMLA</name>
<protein>
    <submittedName>
        <fullName evidence="1">Uncharacterized protein</fullName>
    </submittedName>
</protein>
<reference evidence="2" key="2">
    <citation type="submission" date="2017-12" db="EMBL/GenBank/DDBJ databases">
        <title>Genome sequence of the Bar-tailed Godwit (Limosa lapponica baueri).</title>
        <authorList>
            <person name="Lima N.C.B."/>
            <person name="Parody-Merino A.M."/>
            <person name="Battley P.F."/>
            <person name="Fidler A.E."/>
            <person name="Prosdocimi F."/>
        </authorList>
    </citation>
    <scope>NUCLEOTIDE SEQUENCE [LARGE SCALE GENOMIC DNA]</scope>
</reference>
<dbReference type="PANTHER" id="PTHR46465">
    <property type="entry name" value="LATERAL SIGNALING TARGET PROTEIN 2 HOMOLOG"/>
    <property type="match status" value="1"/>
</dbReference>
<reference evidence="2" key="1">
    <citation type="submission" date="2017-11" db="EMBL/GenBank/DDBJ databases">
        <authorList>
            <person name="Lima N.C."/>
            <person name="Parody-Merino A.M."/>
            <person name="Battley P.F."/>
            <person name="Fidler A.E."/>
            <person name="Prosdocimi F."/>
        </authorList>
    </citation>
    <scope>NUCLEOTIDE SEQUENCE [LARGE SCALE GENOMIC DNA]</scope>
</reference>
<accession>A0A2I0TIR6</accession>
<dbReference type="EMBL" id="KZ509858">
    <property type="protein sequence ID" value="PKU33653.1"/>
    <property type="molecule type" value="Genomic_DNA"/>
</dbReference>
<gene>
    <name evidence="1" type="ORF">llap_16043</name>
</gene>